<evidence type="ECO:0000256" key="1">
    <source>
        <dbReference type="SAM" id="MobiDB-lite"/>
    </source>
</evidence>
<organism evidence="2 3">
    <name type="scientific">Actinidia rufa</name>
    <dbReference type="NCBI Taxonomy" id="165716"/>
    <lineage>
        <taxon>Eukaryota</taxon>
        <taxon>Viridiplantae</taxon>
        <taxon>Streptophyta</taxon>
        <taxon>Embryophyta</taxon>
        <taxon>Tracheophyta</taxon>
        <taxon>Spermatophyta</taxon>
        <taxon>Magnoliopsida</taxon>
        <taxon>eudicotyledons</taxon>
        <taxon>Gunneridae</taxon>
        <taxon>Pentapetalae</taxon>
        <taxon>asterids</taxon>
        <taxon>Ericales</taxon>
        <taxon>Actinidiaceae</taxon>
        <taxon>Actinidia</taxon>
    </lineage>
</organism>
<keyword evidence="3" id="KW-1185">Reference proteome</keyword>
<dbReference type="InterPro" id="IPR035979">
    <property type="entry name" value="RBD_domain_sf"/>
</dbReference>
<feature type="region of interest" description="Disordered" evidence="1">
    <location>
        <begin position="87"/>
        <end position="107"/>
    </location>
</feature>
<dbReference type="AlphaFoldDB" id="A0A7J0H8H0"/>
<protein>
    <submittedName>
        <fullName evidence="2">31-kDa RNA binding protein</fullName>
    </submittedName>
</protein>
<reference evidence="2 3" key="1">
    <citation type="submission" date="2019-07" db="EMBL/GenBank/DDBJ databases">
        <title>De Novo Assembly of kiwifruit Actinidia rufa.</title>
        <authorList>
            <person name="Sugita-Konishi S."/>
            <person name="Sato K."/>
            <person name="Mori E."/>
            <person name="Abe Y."/>
            <person name="Kisaki G."/>
            <person name="Hamano K."/>
            <person name="Suezawa K."/>
            <person name="Otani M."/>
            <person name="Fukuda T."/>
            <person name="Manabe T."/>
            <person name="Gomi K."/>
            <person name="Tabuchi M."/>
            <person name="Akimitsu K."/>
            <person name="Kataoka I."/>
        </authorList>
    </citation>
    <scope>NUCLEOTIDE SEQUENCE [LARGE SCALE GENOMIC DNA]</scope>
    <source>
        <strain evidence="3">cv. Fuchu</strain>
    </source>
</reference>
<sequence length="202" mass="21988">MINAVRRSTPSPVSFPTYLSLSLDGLCGRTSSRAFVNANTLHPQYLTHTHTHSSQNTSNSSTSLIHFLHVSLKPNTSPSSVLSLIARTSNSAQEDEEEQNPFDGFNWGDHTEASANSWVAAAAAADDDVEEEERGERIWGNGALEEREEGAKIFVGNLPLDMDSEKLAQIFHQDGGVELRQGGGCQSGFMTEKLDIHMDLAS</sequence>
<accession>A0A7J0H8H0</accession>
<evidence type="ECO:0000313" key="2">
    <source>
        <dbReference type="EMBL" id="GFZ19074.1"/>
    </source>
</evidence>
<dbReference type="OrthoDB" id="1002051at2759"/>
<proteinExistence type="predicted"/>
<name>A0A7J0H8H0_9ERIC</name>
<comment type="caution">
    <text evidence="2">The sequence shown here is derived from an EMBL/GenBank/DDBJ whole genome shotgun (WGS) entry which is preliminary data.</text>
</comment>
<dbReference type="Proteomes" id="UP000585474">
    <property type="component" value="Unassembled WGS sequence"/>
</dbReference>
<gene>
    <name evidence="2" type="ORF">Acr_27g0008130</name>
</gene>
<dbReference type="InterPro" id="IPR012677">
    <property type="entry name" value="Nucleotide-bd_a/b_plait_sf"/>
</dbReference>
<dbReference type="EMBL" id="BJWL01000027">
    <property type="protein sequence ID" value="GFZ19074.1"/>
    <property type="molecule type" value="Genomic_DNA"/>
</dbReference>
<evidence type="ECO:0000313" key="3">
    <source>
        <dbReference type="Proteomes" id="UP000585474"/>
    </source>
</evidence>
<dbReference type="Gene3D" id="3.30.70.330">
    <property type="match status" value="1"/>
</dbReference>
<dbReference type="SUPFAM" id="SSF54928">
    <property type="entry name" value="RNA-binding domain, RBD"/>
    <property type="match status" value="1"/>
</dbReference>
<dbReference type="GO" id="GO:0003676">
    <property type="term" value="F:nucleic acid binding"/>
    <property type="evidence" value="ECO:0007669"/>
    <property type="project" value="InterPro"/>
</dbReference>